<keyword evidence="2" id="KW-0812">Transmembrane</keyword>
<dbReference type="Proteomes" id="UP000192596">
    <property type="component" value="Unassembled WGS sequence"/>
</dbReference>
<keyword evidence="2" id="KW-1133">Transmembrane helix</keyword>
<name>A0A1V8TTR0_9PEZI</name>
<sequence>MTSSTNASTSKTLSGGAIAGIVIGVVAGLALAAAAFLLARSARRDRHAEHIAPSNGGPSAPVEAPAYSPRPAMQELGALGKQDYVPEMPGAPPSELYGSTASIAHK</sequence>
<dbReference type="InParanoid" id="A0A1V8TTR0"/>
<accession>A0A1V8TTR0</accession>
<evidence type="ECO:0000313" key="3">
    <source>
        <dbReference type="EMBL" id="OQO14746.1"/>
    </source>
</evidence>
<reference evidence="4" key="1">
    <citation type="submission" date="2017-03" db="EMBL/GenBank/DDBJ databases">
        <title>Genomes of endolithic fungi from Antarctica.</title>
        <authorList>
            <person name="Coleine C."/>
            <person name="Masonjones S."/>
            <person name="Stajich J.E."/>
        </authorList>
    </citation>
    <scope>NUCLEOTIDE SEQUENCE [LARGE SCALE GENOMIC DNA]</scope>
    <source>
        <strain evidence="4">CCFEE 5527</strain>
    </source>
</reference>
<organism evidence="3 4">
    <name type="scientific">Cryoendolithus antarcticus</name>
    <dbReference type="NCBI Taxonomy" id="1507870"/>
    <lineage>
        <taxon>Eukaryota</taxon>
        <taxon>Fungi</taxon>
        <taxon>Dikarya</taxon>
        <taxon>Ascomycota</taxon>
        <taxon>Pezizomycotina</taxon>
        <taxon>Dothideomycetes</taxon>
        <taxon>Dothideomycetidae</taxon>
        <taxon>Cladosporiales</taxon>
        <taxon>Cladosporiaceae</taxon>
        <taxon>Cryoendolithus</taxon>
    </lineage>
</organism>
<keyword evidence="4" id="KW-1185">Reference proteome</keyword>
<proteinExistence type="predicted"/>
<protein>
    <submittedName>
        <fullName evidence="3">Uncharacterized protein</fullName>
    </submittedName>
</protein>
<dbReference type="EMBL" id="NAJO01000001">
    <property type="protein sequence ID" value="OQO14746.1"/>
    <property type="molecule type" value="Genomic_DNA"/>
</dbReference>
<dbReference type="AlphaFoldDB" id="A0A1V8TTR0"/>
<feature type="region of interest" description="Disordered" evidence="1">
    <location>
        <begin position="45"/>
        <end position="106"/>
    </location>
</feature>
<feature type="compositionally biased region" description="Polar residues" evidence="1">
    <location>
        <begin position="97"/>
        <end position="106"/>
    </location>
</feature>
<evidence type="ECO:0000256" key="1">
    <source>
        <dbReference type="SAM" id="MobiDB-lite"/>
    </source>
</evidence>
<keyword evidence="2" id="KW-0472">Membrane</keyword>
<comment type="caution">
    <text evidence="3">The sequence shown here is derived from an EMBL/GenBank/DDBJ whole genome shotgun (WGS) entry which is preliminary data.</text>
</comment>
<evidence type="ECO:0000256" key="2">
    <source>
        <dbReference type="SAM" id="Phobius"/>
    </source>
</evidence>
<feature type="transmembrane region" description="Helical" evidence="2">
    <location>
        <begin position="12"/>
        <end position="39"/>
    </location>
</feature>
<gene>
    <name evidence="3" type="ORF">B0A48_00128</name>
</gene>
<evidence type="ECO:0000313" key="4">
    <source>
        <dbReference type="Proteomes" id="UP000192596"/>
    </source>
</evidence>